<keyword evidence="2" id="KW-1003">Cell membrane</keyword>
<keyword evidence="5 6" id="KW-0472">Membrane</keyword>
<sequence length="457" mass="51511">MSEKSQSGKPNSKVPLNKKVKELTHFLSHGIWSLRIDQYTRNKSMLYRTLRIILLGFRGFMENQVSLRASALTFYSLMSVIPILAMGFGIAKGFGFDKLLEQQLMDSLKGHEEIAIKLIDFSNSLLARTGTGLIAGIGIAVLFWSILQVFSNIEKSFNAIWQIDKGRTFTRKFSDYLSMMLIAPILVVASSSATVYLSTQLGSYAQQVELLGYISPFLIFLLRLIPYVLIWLLFTLTYIVMPNTTVNFKSGLIAGIVAGSVFVITQWAYIYFQVGVSKYNAIYGSFAALPLFLIWLQTSWLIVLFGAEISFAIQNVHLYEFENEAVNISPRARRALSLLVMHRIVAQFKNGLPPLTATDISVELGMPIRLVRQLIHGLTSTNLLVETYTEEPKTRAYVPAIWIEKISINYVTSAIDRLGVDTKLESNNPSLEKILQIQEKFETIVNEHPDNILLKDI</sequence>
<organism evidence="7 8">
    <name type="scientific">Williamwhitmania taraxaci</name>
    <dbReference type="NCBI Taxonomy" id="1640674"/>
    <lineage>
        <taxon>Bacteria</taxon>
        <taxon>Pseudomonadati</taxon>
        <taxon>Bacteroidota</taxon>
        <taxon>Bacteroidia</taxon>
        <taxon>Bacteroidales</taxon>
        <taxon>Williamwhitmaniaceae</taxon>
        <taxon>Williamwhitmania</taxon>
    </lineage>
</organism>
<evidence type="ECO:0000313" key="8">
    <source>
        <dbReference type="Proteomes" id="UP000199452"/>
    </source>
</evidence>
<dbReference type="Proteomes" id="UP000199452">
    <property type="component" value="Unassembled WGS sequence"/>
</dbReference>
<gene>
    <name evidence="7" type="ORF">SAMN05216323_101510</name>
</gene>
<dbReference type="GO" id="GO:0005886">
    <property type="term" value="C:plasma membrane"/>
    <property type="evidence" value="ECO:0007669"/>
    <property type="project" value="UniProtKB-SubCell"/>
</dbReference>
<dbReference type="Pfam" id="PF03631">
    <property type="entry name" value="Virul_fac_BrkB"/>
    <property type="match status" value="1"/>
</dbReference>
<dbReference type="EMBL" id="FMYP01000015">
    <property type="protein sequence ID" value="SDC02956.1"/>
    <property type="molecule type" value="Genomic_DNA"/>
</dbReference>
<evidence type="ECO:0000256" key="2">
    <source>
        <dbReference type="ARBA" id="ARBA00022475"/>
    </source>
</evidence>
<feature type="transmembrane region" description="Helical" evidence="6">
    <location>
        <begin position="252"/>
        <end position="270"/>
    </location>
</feature>
<dbReference type="PANTHER" id="PTHR30213:SF0">
    <property type="entry name" value="UPF0761 MEMBRANE PROTEIN YIHY"/>
    <property type="match status" value="1"/>
</dbReference>
<feature type="transmembrane region" description="Helical" evidence="6">
    <location>
        <begin position="71"/>
        <end position="91"/>
    </location>
</feature>
<evidence type="ECO:0000313" key="7">
    <source>
        <dbReference type="EMBL" id="SDC02956.1"/>
    </source>
</evidence>
<feature type="transmembrane region" description="Helical" evidence="6">
    <location>
        <begin position="217"/>
        <end position="240"/>
    </location>
</feature>
<keyword evidence="8" id="KW-1185">Reference proteome</keyword>
<dbReference type="STRING" id="1640674.SAMN05216323_101510"/>
<dbReference type="NCBIfam" id="TIGR00765">
    <property type="entry name" value="yihY_not_rbn"/>
    <property type="match status" value="1"/>
</dbReference>
<feature type="transmembrane region" description="Helical" evidence="6">
    <location>
        <begin position="173"/>
        <end position="197"/>
    </location>
</feature>
<dbReference type="InterPro" id="IPR017039">
    <property type="entry name" value="Virul_fac_BrkB"/>
</dbReference>
<dbReference type="RefSeq" id="WP_092436807.1">
    <property type="nucleotide sequence ID" value="NZ_FMYP01000015.1"/>
</dbReference>
<evidence type="ECO:0000256" key="3">
    <source>
        <dbReference type="ARBA" id="ARBA00022692"/>
    </source>
</evidence>
<proteinExistence type="predicted"/>
<keyword evidence="3 6" id="KW-0812">Transmembrane</keyword>
<reference evidence="7 8" key="1">
    <citation type="submission" date="2016-09" db="EMBL/GenBank/DDBJ databases">
        <authorList>
            <person name="Capua I."/>
            <person name="De Benedictis P."/>
            <person name="Joannis T."/>
            <person name="Lombin L.H."/>
            <person name="Cattoli G."/>
        </authorList>
    </citation>
    <scope>NUCLEOTIDE SEQUENCE [LARGE SCALE GENOMIC DNA]</scope>
    <source>
        <strain evidence="7 8">A7P-90m</strain>
    </source>
</reference>
<accession>A0A1G6IB38</accession>
<name>A0A1G6IB38_9BACT</name>
<protein>
    <submittedName>
        <fullName evidence="7">Membrane protein</fullName>
    </submittedName>
</protein>
<evidence type="ECO:0000256" key="1">
    <source>
        <dbReference type="ARBA" id="ARBA00004651"/>
    </source>
</evidence>
<dbReference type="OrthoDB" id="9808671at2"/>
<keyword evidence="4 6" id="KW-1133">Transmembrane helix</keyword>
<evidence type="ECO:0000256" key="4">
    <source>
        <dbReference type="ARBA" id="ARBA00022989"/>
    </source>
</evidence>
<evidence type="ECO:0000256" key="5">
    <source>
        <dbReference type="ARBA" id="ARBA00023136"/>
    </source>
</evidence>
<feature type="transmembrane region" description="Helical" evidence="6">
    <location>
        <begin position="282"/>
        <end position="305"/>
    </location>
</feature>
<dbReference type="AlphaFoldDB" id="A0A1G6IB38"/>
<feature type="transmembrane region" description="Helical" evidence="6">
    <location>
        <begin position="133"/>
        <end position="153"/>
    </location>
</feature>
<dbReference type="PANTHER" id="PTHR30213">
    <property type="entry name" value="INNER MEMBRANE PROTEIN YHJD"/>
    <property type="match status" value="1"/>
</dbReference>
<evidence type="ECO:0000256" key="6">
    <source>
        <dbReference type="SAM" id="Phobius"/>
    </source>
</evidence>
<comment type="subcellular location">
    <subcellularLocation>
        <location evidence="1">Cell membrane</location>
        <topology evidence="1">Multi-pass membrane protein</topology>
    </subcellularLocation>
</comment>